<dbReference type="NCBIfam" id="TIGR00838">
    <property type="entry name" value="argH"/>
    <property type="match status" value="1"/>
</dbReference>
<dbReference type="Gene3D" id="1.10.275.10">
    <property type="entry name" value="Fumarase/aspartase (N-terminal domain)"/>
    <property type="match status" value="1"/>
</dbReference>
<keyword evidence="2" id="KW-0456">Lyase</keyword>
<accession>A0A5J4R670</accession>
<dbReference type="SUPFAM" id="SSF48557">
    <property type="entry name" value="L-aspartase-like"/>
    <property type="match status" value="1"/>
</dbReference>
<dbReference type="InterPro" id="IPR024083">
    <property type="entry name" value="Fumarase/histidase_N"/>
</dbReference>
<dbReference type="GO" id="GO:0005829">
    <property type="term" value="C:cytosol"/>
    <property type="evidence" value="ECO:0007669"/>
    <property type="project" value="TreeGrafter"/>
</dbReference>
<evidence type="ECO:0000313" key="2">
    <source>
        <dbReference type="EMBL" id="KAA6329105.1"/>
    </source>
</evidence>
<reference evidence="2" key="1">
    <citation type="submission" date="2019-03" db="EMBL/GenBank/DDBJ databases">
        <title>Single cell metagenomics reveals metabolic interactions within the superorganism composed of flagellate Streblomastix strix and complex community of Bacteroidetes bacteria on its surface.</title>
        <authorList>
            <person name="Treitli S.C."/>
            <person name="Kolisko M."/>
            <person name="Husnik F."/>
            <person name="Keeling P."/>
            <person name="Hampl V."/>
        </authorList>
    </citation>
    <scope>NUCLEOTIDE SEQUENCE</scope>
    <source>
        <strain evidence="2">STM</strain>
    </source>
</reference>
<dbReference type="Gene3D" id="1.10.40.30">
    <property type="entry name" value="Fumarase/aspartase (C-terminal domain)"/>
    <property type="match status" value="1"/>
</dbReference>
<dbReference type="EC" id="4.3.2.1" evidence="2"/>
<dbReference type="GO" id="GO:0042450">
    <property type="term" value="P:L-arginine biosynthetic process via ornithine"/>
    <property type="evidence" value="ECO:0007669"/>
    <property type="project" value="InterPro"/>
</dbReference>
<dbReference type="InterPro" id="IPR000362">
    <property type="entry name" value="Fumarate_lyase_fam"/>
</dbReference>
<proteinExistence type="predicted"/>
<dbReference type="Gene3D" id="1.20.200.10">
    <property type="entry name" value="Fumarase/aspartase (Central domain)"/>
    <property type="match status" value="1"/>
</dbReference>
<dbReference type="PRINTS" id="PR00149">
    <property type="entry name" value="FUMRATELYASE"/>
</dbReference>
<organism evidence="2">
    <name type="scientific">termite gut metagenome</name>
    <dbReference type="NCBI Taxonomy" id="433724"/>
    <lineage>
        <taxon>unclassified sequences</taxon>
        <taxon>metagenomes</taxon>
        <taxon>organismal metagenomes</taxon>
    </lineage>
</organism>
<dbReference type="EMBL" id="SNRY01001702">
    <property type="protein sequence ID" value="KAA6329105.1"/>
    <property type="molecule type" value="Genomic_DNA"/>
</dbReference>
<dbReference type="PRINTS" id="PR00145">
    <property type="entry name" value="ARGSUCLYASE"/>
</dbReference>
<dbReference type="Pfam" id="PF00206">
    <property type="entry name" value="Lyase_1"/>
    <property type="match status" value="1"/>
</dbReference>
<dbReference type="PANTHER" id="PTHR43814">
    <property type="entry name" value="ARGININOSUCCINATE LYASE"/>
    <property type="match status" value="1"/>
</dbReference>
<name>A0A5J4R670_9ZZZZ</name>
<dbReference type="PROSITE" id="PS00163">
    <property type="entry name" value="FUMARATE_LYASES"/>
    <property type="match status" value="1"/>
</dbReference>
<evidence type="ECO:0000259" key="1">
    <source>
        <dbReference type="Pfam" id="PF00206"/>
    </source>
</evidence>
<sequence>MKLWEKNTQVNKEIERFTVGRDREMDIYLAKYDVMGSMAHITMLESIGLLAKEELQLLLAELRKIYITAEKGEFVIEEGVEDVHSQVELMLTRSLGDVGKKIHSGRSRNDQVLLDLKLFTRSRIKEIAEATEQFFHVLIAQSEKHKQVLMPGYTHLQIAMPSSFGLWFGAYAESLADDMLFLQAAYRMCNRNPLGSAAGYGSSFPLNRTMTTRLLGFESLNYNVVYAQMGRGKMERNTAFALASLAGTLSKLAYDACLFNSQNFGFIKLPDACTTGSSIMPHKKNPDVFELIRAKCNKLQSLPQQITMIAGNLPSGYFRDLQIIKEIFLPAFQELKDCLLMVTYMMSEMTVNKHILDDDKYLLLFSVEEVNRLAREGMPFRDAYKKVGLDIEAGNFSHDKQVHHTHEGSIGNLCNKEITAYMREVMDGFNFCIPEEAEAALLNR</sequence>
<comment type="caution">
    <text evidence="2">The sequence shown here is derived from an EMBL/GenBank/DDBJ whole genome shotgun (WGS) entry which is preliminary data.</text>
</comment>
<dbReference type="GO" id="GO:0004056">
    <property type="term" value="F:argininosuccinate lyase activity"/>
    <property type="evidence" value="ECO:0007669"/>
    <property type="project" value="UniProtKB-EC"/>
</dbReference>
<feature type="domain" description="Fumarate lyase N-terminal" evidence="1">
    <location>
        <begin position="24"/>
        <end position="298"/>
    </location>
</feature>
<dbReference type="InterPro" id="IPR020557">
    <property type="entry name" value="Fumarate_lyase_CS"/>
</dbReference>
<dbReference type="InterPro" id="IPR009049">
    <property type="entry name" value="Argininosuccinate_lyase"/>
</dbReference>
<dbReference type="CDD" id="cd01359">
    <property type="entry name" value="Argininosuccinate_lyase"/>
    <property type="match status" value="1"/>
</dbReference>
<gene>
    <name evidence="2" type="ORF">EZS27_022060</name>
</gene>
<dbReference type="InterPro" id="IPR022761">
    <property type="entry name" value="Fumarate_lyase_N"/>
</dbReference>
<protein>
    <submittedName>
        <fullName evidence="2">Argininosuccinate lyase</fullName>
        <ecNumber evidence="2">4.3.2.1</ecNumber>
    </submittedName>
</protein>
<dbReference type="PANTHER" id="PTHR43814:SF1">
    <property type="entry name" value="ARGININOSUCCINATE LYASE"/>
    <property type="match status" value="1"/>
</dbReference>
<dbReference type="InterPro" id="IPR008948">
    <property type="entry name" value="L-Aspartase-like"/>
</dbReference>
<dbReference type="AlphaFoldDB" id="A0A5J4R670"/>